<protein>
    <submittedName>
        <fullName evidence="1">Uncharacterized protein</fullName>
    </submittedName>
</protein>
<name>A0A1Y2PB10_9FLAO</name>
<dbReference type="Proteomes" id="UP000194221">
    <property type="component" value="Unassembled WGS sequence"/>
</dbReference>
<dbReference type="STRING" id="1635173.WH52_09455"/>
<gene>
    <name evidence="1" type="ORF">WH52_09455</name>
</gene>
<proteinExistence type="predicted"/>
<evidence type="ECO:0000313" key="2">
    <source>
        <dbReference type="Proteomes" id="UP000194221"/>
    </source>
</evidence>
<dbReference type="AlphaFoldDB" id="A0A1Y2PB10"/>
<dbReference type="OrthoDB" id="1445699at2"/>
<dbReference type="EMBL" id="LAPZ01000007">
    <property type="protein sequence ID" value="OSY87656.1"/>
    <property type="molecule type" value="Genomic_DNA"/>
</dbReference>
<dbReference type="InParanoid" id="A0A1Y2PB10"/>
<accession>A0A1Y2PB10</accession>
<sequence length="98" mass="11367">MKKEFEIITQLSKAQRQEFDKDLQALYLQCHNALNGKLEKLKDVTASINLLDQVFLKVTFEYDNTIKDTVKGKITALKKYNNKEEYLVALARDKVSLN</sequence>
<evidence type="ECO:0000313" key="1">
    <source>
        <dbReference type="EMBL" id="OSY87656.1"/>
    </source>
</evidence>
<comment type="caution">
    <text evidence="1">The sequence shown here is derived from an EMBL/GenBank/DDBJ whole genome shotgun (WGS) entry which is preliminary data.</text>
</comment>
<organism evidence="1 2">
    <name type="scientific">Tenacibaculum holothuriorum</name>
    <dbReference type="NCBI Taxonomy" id="1635173"/>
    <lineage>
        <taxon>Bacteria</taxon>
        <taxon>Pseudomonadati</taxon>
        <taxon>Bacteroidota</taxon>
        <taxon>Flavobacteriia</taxon>
        <taxon>Flavobacteriales</taxon>
        <taxon>Flavobacteriaceae</taxon>
        <taxon>Tenacibaculum</taxon>
    </lineage>
</organism>
<keyword evidence="2" id="KW-1185">Reference proteome</keyword>
<dbReference type="RefSeq" id="WP_086030713.1">
    <property type="nucleotide sequence ID" value="NZ_LAPZ01000007.1"/>
</dbReference>
<reference evidence="1 2" key="1">
    <citation type="submission" date="2015-03" db="EMBL/GenBank/DDBJ databases">
        <title>Genome sequence of Tenacibaculum sp. S2-2, isolated from intestinal microbiota of sea cucumber, Apostichopus japonicas.</title>
        <authorList>
            <person name="Shao Z."/>
            <person name="Wang L."/>
            <person name="Li X."/>
        </authorList>
    </citation>
    <scope>NUCLEOTIDE SEQUENCE [LARGE SCALE GENOMIC DNA]</scope>
    <source>
        <strain evidence="1 2">S2-2</strain>
    </source>
</reference>